<evidence type="ECO:0000313" key="2">
    <source>
        <dbReference type="EMBL" id="KAK4462996.1"/>
    </source>
</evidence>
<feature type="compositionally biased region" description="Polar residues" evidence="1">
    <location>
        <begin position="83"/>
        <end position="93"/>
    </location>
</feature>
<protein>
    <recommendedName>
        <fullName evidence="4">Thymidylate kinase</fullName>
    </recommendedName>
</protein>
<comment type="caution">
    <text evidence="2">The sequence shown here is derived from an EMBL/GenBank/DDBJ whole genome shotgun (WGS) entry which is preliminary data.</text>
</comment>
<evidence type="ECO:0008006" key="4">
    <source>
        <dbReference type="Google" id="ProtNLM"/>
    </source>
</evidence>
<keyword evidence="3" id="KW-1185">Reference proteome</keyword>
<organism evidence="2 3">
    <name type="scientific">Cladorrhinum samala</name>
    <dbReference type="NCBI Taxonomy" id="585594"/>
    <lineage>
        <taxon>Eukaryota</taxon>
        <taxon>Fungi</taxon>
        <taxon>Dikarya</taxon>
        <taxon>Ascomycota</taxon>
        <taxon>Pezizomycotina</taxon>
        <taxon>Sordariomycetes</taxon>
        <taxon>Sordariomycetidae</taxon>
        <taxon>Sordariales</taxon>
        <taxon>Podosporaceae</taxon>
        <taxon>Cladorrhinum</taxon>
    </lineage>
</organism>
<dbReference type="AlphaFoldDB" id="A0AAV9HV86"/>
<feature type="region of interest" description="Disordered" evidence="1">
    <location>
        <begin position="25"/>
        <end position="69"/>
    </location>
</feature>
<dbReference type="Proteomes" id="UP001321749">
    <property type="component" value="Unassembled WGS sequence"/>
</dbReference>
<evidence type="ECO:0000313" key="3">
    <source>
        <dbReference type="Proteomes" id="UP001321749"/>
    </source>
</evidence>
<reference evidence="2" key="2">
    <citation type="submission" date="2023-06" db="EMBL/GenBank/DDBJ databases">
        <authorList>
            <consortium name="Lawrence Berkeley National Laboratory"/>
            <person name="Mondo S.J."/>
            <person name="Hensen N."/>
            <person name="Bonometti L."/>
            <person name="Westerberg I."/>
            <person name="Brannstrom I.O."/>
            <person name="Guillou S."/>
            <person name="Cros-Aarteil S."/>
            <person name="Calhoun S."/>
            <person name="Haridas S."/>
            <person name="Kuo A."/>
            <person name="Pangilinan J."/>
            <person name="Riley R."/>
            <person name="Labutti K."/>
            <person name="Andreopoulos B."/>
            <person name="Lipzen A."/>
            <person name="Chen C."/>
            <person name="Yanf M."/>
            <person name="Daum C."/>
            <person name="Ng V."/>
            <person name="Clum A."/>
            <person name="Steindorff A."/>
            <person name="Ohm R."/>
            <person name="Martin F."/>
            <person name="Silar P."/>
            <person name="Natvig D."/>
            <person name="Lalanne C."/>
            <person name="Gautier V."/>
            <person name="Ament-Velasquez S.L."/>
            <person name="Kruys A."/>
            <person name="Hutchinson M.I."/>
            <person name="Powell A.J."/>
            <person name="Barry K."/>
            <person name="Miller A.N."/>
            <person name="Grigoriev I.V."/>
            <person name="Debuchy R."/>
            <person name="Gladieux P."/>
            <person name="Thoren M.H."/>
            <person name="Johannesson H."/>
        </authorList>
    </citation>
    <scope>NUCLEOTIDE SEQUENCE</scope>
    <source>
        <strain evidence="2">PSN324</strain>
    </source>
</reference>
<reference evidence="2" key="1">
    <citation type="journal article" date="2023" name="Mol. Phylogenet. Evol.">
        <title>Genome-scale phylogeny and comparative genomics of the fungal order Sordariales.</title>
        <authorList>
            <person name="Hensen N."/>
            <person name="Bonometti L."/>
            <person name="Westerberg I."/>
            <person name="Brannstrom I.O."/>
            <person name="Guillou S."/>
            <person name="Cros-Aarteil S."/>
            <person name="Calhoun S."/>
            <person name="Haridas S."/>
            <person name="Kuo A."/>
            <person name="Mondo S."/>
            <person name="Pangilinan J."/>
            <person name="Riley R."/>
            <person name="LaButti K."/>
            <person name="Andreopoulos B."/>
            <person name="Lipzen A."/>
            <person name="Chen C."/>
            <person name="Yan M."/>
            <person name="Daum C."/>
            <person name="Ng V."/>
            <person name="Clum A."/>
            <person name="Steindorff A."/>
            <person name="Ohm R.A."/>
            <person name="Martin F."/>
            <person name="Silar P."/>
            <person name="Natvig D.O."/>
            <person name="Lalanne C."/>
            <person name="Gautier V."/>
            <person name="Ament-Velasquez S.L."/>
            <person name="Kruys A."/>
            <person name="Hutchinson M.I."/>
            <person name="Powell A.J."/>
            <person name="Barry K."/>
            <person name="Miller A.N."/>
            <person name="Grigoriev I.V."/>
            <person name="Debuchy R."/>
            <person name="Gladieux P."/>
            <person name="Hiltunen Thoren M."/>
            <person name="Johannesson H."/>
        </authorList>
    </citation>
    <scope>NUCLEOTIDE SEQUENCE</scope>
    <source>
        <strain evidence="2">PSN324</strain>
    </source>
</reference>
<dbReference type="EMBL" id="MU864964">
    <property type="protein sequence ID" value="KAK4462996.1"/>
    <property type="molecule type" value="Genomic_DNA"/>
</dbReference>
<accession>A0AAV9HV86</accession>
<gene>
    <name evidence="2" type="ORF">QBC42DRAFT_71997</name>
</gene>
<sequence>MATLTRQPFAPLDGARLKSLTSLKNRQNAMHASPIKRKVAEVQDGDDFENVDPLSSKRSKGSKLDGDLTKTFFKPPTFVLTKAASTSSINSSMNPPPKPRSRSILQPKSPAARLNALSTQSCTPLTAPAGRSPPRGSKRIGILSRHRRHAQRIDPPPSFGLGSSAAPFSLDAALKGSIPAYSGSLSLPSSSSFFQTGSEMQSSWFFDIHEDTPEQEITNLLQHHTGTLDISSDEESERRVMRERAEGKDKENIPPPDDVSQTSSRMRVPDENEMMGIEKQRGPLAEMNARDYYAEGCDEDSVVIVPWDEDDEQQQGPRNQEAVDAHHQQEDRCPREPQPVMCGAETPVVSLAEVESVNVDEVMSSNAAPKPAAVLEPIEGTGESFELWESTSAKDEGDAPASPVPALELKVNVEDATLGAEDVVL</sequence>
<feature type="region of interest" description="Disordered" evidence="1">
    <location>
        <begin position="310"/>
        <end position="340"/>
    </location>
</feature>
<feature type="compositionally biased region" description="Basic and acidic residues" evidence="1">
    <location>
        <begin position="236"/>
        <end position="252"/>
    </location>
</feature>
<evidence type="ECO:0000256" key="1">
    <source>
        <dbReference type="SAM" id="MobiDB-lite"/>
    </source>
</evidence>
<feature type="region of interest" description="Disordered" evidence="1">
    <location>
        <begin position="224"/>
        <end position="270"/>
    </location>
</feature>
<feature type="compositionally biased region" description="Basic and acidic residues" evidence="1">
    <location>
        <begin position="321"/>
        <end position="335"/>
    </location>
</feature>
<proteinExistence type="predicted"/>
<name>A0AAV9HV86_9PEZI</name>
<feature type="region of interest" description="Disordered" evidence="1">
    <location>
        <begin position="83"/>
        <end position="139"/>
    </location>
</feature>